<reference evidence="9 10" key="1">
    <citation type="journal article" date="2014" name="Genome Announc.">
        <title>Draft Genome Sequences of Marine Flavobacterium Algibacter lectus Strains SS8 and NR4.</title>
        <authorList>
            <person name="Takatani N."/>
            <person name="Nakanishi M."/>
            <person name="Meirelles P."/>
            <person name="Mino S."/>
            <person name="Suda W."/>
            <person name="Oshima K."/>
            <person name="Hattori M."/>
            <person name="Ohkuma M."/>
            <person name="Hosokawa M."/>
            <person name="Miyashita K."/>
            <person name="Thompson F.L."/>
            <person name="Niwa A."/>
            <person name="Sawabe T."/>
            <person name="Sawabe T."/>
        </authorList>
    </citation>
    <scope>NUCLEOTIDE SEQUENCE [LARGE SCALE GENOMIC DNA]</scope>
    <source>
        <strain evidence="10">JCM19274</strain>
    </source>
</reference>
<feature type="transmembrane region" description="Helical" evidence="8">
    <location>
        <begin position="43"/>
        <end position="62"/>
    </location>
</feature>
<evidence type="ECO:0000313" key="9">
    <source>
        <dbReference type="EMBL" id="GAL79059.1"/>
    </source>
</evidence>
<comment type="caution">
    <text evidence="9">The sequence shown here is derived from an EMBL/GenBank/DDBJ whole genome shotgun (WGS) entry which is preliminary data.</text>
</comment>
<comment type="subcellular location">
    <subcellularLocation>
        <location evidence="1">Cell membrane</location>
        <topology evidence="1">Multi-pass membrane protein</topology>
    </subcellularLocation>
</comment>
<evidence type="ECO:0000256" key="2">
    <source>
        <dbReference type="ARBA" id="ARBA00022448"/>
    </source>
</evidence>
<keyword evidence="2" id="KW-0813">Transport</keyword>
<evidence type="ECO:0000313" key="10">
    <source>
        <dbReference type="Proteomes" id="UP000029643"/>
    </source>
</evidence>
<dbReference type="GO" id="GO:0008324">
    <property type="term" value="F:monoatomic cation transmembrane transporter activity"/>
    <property type="evidence" value="ECO:0007669"/>
    <property type="project" value="InterPro"/>
</dbReference>
<feature type="transmembrane region" description="Helical" evidence="8">
    <location>
        <begin position="366"/>
        <end position="385"/>
    </location>
</feature>
<evidence type="ECO:0000256" key="4">
    <source>
        <dbReference type="ARBA" id="ARBA00022692"/>
    </source>
</evidence>
<evidence type="ECO:0000256" key="8">
    <source>
        <dbReference type="SAM" id="Phobius"/>
    </source>
</evidence>
<dbReference type="GO" id="GO:0005886">
    <property type="term" value="C:plasma membrane"/>
    <property type="evidence" value="ECO:0007669"/>
    <property type="project" value="UniProtKB-SubCell"/>
</dbReference>
<keyword evidence="6" id="KW-0406">Ion transport</keyword>
<proteinExistence type="predicted"/>
<feature type="transmembrane region" description="Helical" evidence="8">
    <location>
        <begin position="136"/>
        <end position="157"/>
    </location>
</feature>
<feature type="transmembrane region" description="Helical" evidence="8">
    <location>
        <begin position="74"/>
        <end position="93"/>
    </location>
</feature>
<sequence>MPKLKKQSLLNYVYRFFDIIVLFFIVFDFGYDHADNYTSPHVFGLLTLSLLLLAFNTVKLFIYKYKNNKRVAIVNIAIISILLLSSLVVWLIHSSNDYHFVLQKIKPILELGLVLYFLLRLLVFVRYIYAVYFNPAIVFVGSFFILAILGAFLLMLPSATTNGISFTNALFTATSSVCVTGLAVLDTSQDFTIIGQSIILVLIQLGGLGILTFTSFFAFFFRGSSSFKEGLNTKDFIAQEGLKDVFRAALNVVTFTVALELVGMVFIYFSVLDNVVIKDKFFFSVFHSISAFCNAGFSILPSGLFEESIRFNYGFQWIIMMLIIFGGLGHNIIFNFYKKVKISFLELFQKKAIHKRVPIITLNTKIVIYTTSILLFVGWVVFFITEYNNTMVEHTTIIGKLTNAAFSSVSPRTAGFNVIDYSEMTIPSLLFVIFLMWIGASPASTGGGGIKTSTFALATLNIFAVARGKSRIEIFGKRISSESTSRAFAILCISLIVIGFSIMALLIFEPKGTPLLTVAFECFSAYSTVGLSLNFTPTLTEPSKYVIILVMFIGRIGMLNLMIGLLRQINHQFYEYPKENILIN</sequence>
<dbReference type="PANTHER" id="PTHR32024:SF1">
    <property type="entry name" value="KTR SYSTEM POTASSIUM UPTAKE PROTEIN B"/>
    <property type="match status" value="1"/>
</dbReference>
<dbReference type="GO" id="GO:0030001">
    <property type="term" value="P:metal ion transport"/>
    <property type="evidence" value="ECO:0007669"/>
    <property type="project" value="UniProtKB-ARBA"/>
</dbReference>
<evidence type="ECO:0000256" key="7">
    <source>
        <dbReference type="ARBA" id="ARBA00023136"/>
    </source>
</evidence>
<gene>
    <name evidence="9" type="ORF">JCM19274_4144</name>
</gene>
<feature type="transmembrane region" description="Helical" evidence="8">
    <location>
        <begin position="421"/>
        <end position="440"/>
    </location>
</feature>
<feature type="transmembrane region" description="Helical" evidence="8">
    <location>
        <begin position="281"/>
        <end position="305"/>
    </location>
</feature>
<feature type="transmembrane region" description="Helical" evidence="8">
    <location>
        <begin position="12"/>
        <end position="31"/>
    </location>
</feature>
<dbReference type="Proteomes" id="UP000029643">
    <property type="component" value="Unassembled WGS sequence"/>
</dbReference>
<evidence type="ECO:0000256" key="3">
    <source>
        <dbReference type="ARBA" id="ARBA00022475"/>
    </source>
</evidence>
<dbReference type="InterPro" id="IPR003445">
    <property type="entry name" value="Cat_transpt"/>
</dbReference>
<dbReference type="AlphaFoldDB" id="A0A090WUM1"/>
<keyword evidence="4 8" id="KW-0812">Transmembrane</keyword>
<dbReference type="STRING" id="221126.SAMN04489722_10846"/>
<feature type="transmembrane region" description="Helical" evidence="8">
    <location>
        <begin position="545"/>
        <end position="566"/>
    </location>
</feature>
<dbReference type="RefSeq" id="WP_042496901.1">
    <property type="nucleotide sequence ID" value="NZ_BBNU01000005.1"/>
</dbReference>
<feature type="transmembrane region" description="Helical" evidence="8">
    <location>
        <begin position="248"/>
        <end position="269"/>
    </location>
</feature>
<dbReference type="PANTHER" id="PTHR32024">
    <property type="entry name" value="TRK SYSTEM POTASSIUM UPTAKE PROTEIN TRKG-RELATED"/>
    <property type="match status" value="1"/>
</dbReference>
<keyword evidence="3" id="KW-1003">Cell membrane</keyword>
<organism evidence="9 10">
    <name type="scientific">Algibacter lectus</name>
    <dbReference type="NCBI Taxonomy" id="221126"/>
    <lineage>
        <taxon>Bacteria</taxon>
        <taxon>Pseudomonadati</taxon>
        <taxon>Bacteroidota</taxon>
        <taxon>Flavobacteriia</taxon>
        <taxon>Flavobacteriales</taxon>
        <taxon>Flavobacteriaceae</taxon>
        <taxon>Algibacter</taxon>
    </lineage>
</organism>
<evidence type="ECO:0000256" key="5">
    <source>
        <dbReference type="ARBA" id="ARBA00022989"/>
    </source>
</evidence>
<keyword evidence="5 8" id="KW-1133">Transmembrane helix</keyword>
<feature type="transmembrane region" description="Helical" evidence="8">
    <location>
        <begin position="487"/>
        <end position="508"/>
    </location>
</feature>
<feature type="transmembrane region" description="Helical" evidence="8">
    <location>
        <begin position="163"/>
        <end position="185"/>
    </location>
</feature>
<dbReference type="Pfam" id="PF02386">
    <property type="entry name" value="TrkH"/>
    <property type="match status" value="1"/>
</dbReference>
<protein>
    <submittedName>
        <fullName evidence="9">Potassium uptake protein integral membrane component KtrB</fullName>
    </submittedName>
</protein>
<dbReference type="EMBL" id="BBNU01000005">
    <property type="protein sequence ID" value="GAL79059.1"/>
    <property type="molecule type" value="Genomic_DNA"/>
</dbReference>
<feature type="transmembrane region" description="Helical" evidence="8">
    <location>
        <begin position="317"/>
        <end position="337"/>
    </location>
</feature>
<keyword evidence="7 8" id="KW-0472">Membrane</keyword>
<evidence type="ECO:0000256" key="6">
    <source>
        <dbReference type="ARBA" id="ARBA00023065"/>
    </source>
</evidence>
<name>A0A090WUM1_9FLAO</name>
<accession>A0A090WUM1</accession>
<feature type="transmembrane region" description="Helical" evidence="8">
    <location>
        <begin position="113"/>
        <end position="129"/>
    </location>
</feature>
<evidence type="ECO:0000256" key="1">
    <source>
        <dbReference type="ARBA" id="ARBA00004651"/>
    </source>
</evidence>
<feature type="transmembrane region" description="Helical" evidence="8">
    <location>
        <begin position="197"/>
        <end position="221"/>
    </location>
</feature>